<evidence type="ECO:0000313" key="1">
    <source>
        <dbReference type="EMBL" id="KAK5608555.1"/>
    </source>
</evidence>
<evidence type="ECO:0000313" key="2">
    <source>
        <dbReference type="Proteomes" id="UP001311232"/>
    </source>
</evidence>
<dbReference type="EMBL" id="JAHHUM010001800">
    <property type="protein sequence ID" value="KAK5608555.1"/>
    <property type="molecule type" value="Genomic_DNA"/>
</dbReference>
<organism evidence="1 2">
    <name type="scientific">Crenichthys baileyi</name>
    <name type="common">White River springfish</name>
    <dbReference type="NCBI Taxonomy" id="28760"/>
    <lineage>
        <taxon>Eukaryota</taxon>
        <taxon>Metazoa</taxon>
        <taxon>Chordata</taxon>
        <taxon>Craniata</taxon>
        <taxon>Vertebrata</taxon>
        <taxon>Euteleostomi</taxon>
        <taxon>Actinopterygii</taxon>
        <taxon>Neopterygii</taxon>
        <taxon>Teleostei</taxon>
        <taxon>Neoteleostei</taxon>
        <taxon>Acanthomorphata</taxon>
        <taxon>Ovalentaria</taxon>
        <taxon>Atherinomorphae</taxon>
        <taxon>Cyprinodontiformes</taxon>
        <taxon>Goodeidae</taxon>
        <taxon>Crenichthys</taxon>
    </lineage>
</organism>
<comment type="caution">
    <text evidence="1">The sequence shown here is derived from an EMBL/GenBank/DDBJ whole genome shotgun (WGS) entry which is preliminary data.</text>
</comment>
<gene>
    <name evidence="1" type="ORF">CRENBAI_023672</name>
</gene>
<accession>A0AAV9RHV9</accession>
<protein>
    <submittedName>
        <fullName evidence="1">Uncharacterized protein</fullName>
    </submittedName>
</protein>
<proteinExistence type="predicted"/>
<dbReference type="Proteomes" id="UP001311232">
    <property type="component" value="Unassembled WGS sequence"/>
</dbReference>
<sequence length="131" mass="14900">MMEDGDSGRNPQSALVKQMILEGFFWCHPDAASKDECMKKRCSFPQSVMIWSCRADGVRTSAGDAQMETISFYQSKVADDLQDDPSARGQDRLINSRIWSTNSLDLWWKLKTRCKADASCYTRIMDEEGLT</sequence>
<reference evidence="1 2" key="1">
    <citation type="submission" date="2021-06" db="EMBL/GenBank/DDBJ databases">
        <authorList>
            <person name="Palmer J.M."/>
        </authorList>
    </citation>
    <scope>NUCLEOTIDE SEQUENCE [LARGE SCALE GENOMIC DNA]</scope>
    <source>
        <strain evidence="1 2">MEX-2019</strain>
        <tissue evidence="1">Muscle</tissue>
    </source>
</reference>
<keyword evidence="2" id="KW-1185">Reference proteome</keyword>
<name>A0AAV9RHV9_9TELE</name>
<dbReference type="AlphaFoldDB" id="A0AAV9RHV9"/>